<dbReference type="PANTHER" id="PTHR43245:SF24">
    <property type="entry name" value="DEHYDROGENASE"/>
    <property type="match status" value="1"/>
</dbReference>
<sequence>MRILITGASEALGAGLACDLLDRGQLVRVHGRPGATLDALVERGAEYRPALLDQPEQVVALCDDIDAIAHCTDVAGVPSAADLDHGQVLIEAALQQQVAQFLYVSSARVYERGGEALKEDQVPAKPKGSEAQRRLQLERLVLAAGEFGPQVTVLRPAQVLGLADREWARWLLERAKAKQLARTGNGLNRWDFTSAGNLRQALVTLLLAQPVTANGKVFNLSDGEPLVCWDAINFLLRRFELPPVAEQHAFAPRRLYARLRTPRHDSRWPELLDRPFTLDIRAAQEAFGYRPRASSWSALEDYRPRAPVARSGPV</sequence>
<proteinExistence type="predicted"/>
<dbReference type="Proteomes" id="UP000064137">
    <property type="component" value="Chromosome"/>
</dbReference>
<gene>
    <name evidence="2" type="ORF">APT59_04120</name>
</gene>
<dbReference type="Pfam" id="PF01370">
    <property type="entry name" value="Epimerase"/>
    <property type="match status" value="1"/>
</dbReference>
<dbReference type="OrthoDB" id="3174087at2"/>
<protein>
    <submittedName>
        <fullName evidence="2">3-beta hydroxysteroid dehydrogenase</fullName>
    </submittedName>
</protein>
<dbReference type="Gene3D" id="3.40.50.720">
    <property type="entry name" value="NAD(P)-binding Rossmann-like Domain"/>
    <property type="match status" value="1"/>
</dbReference>
<dbReference type="InterPro" id="IPR050177">
    <property type="entry name" value="Lipid_A_modif_metabolic_enz"/>
</dbReference>
<dbReference type="RefSeq" id="WP_059313686.1">
    <property type="nucleotide sequence ID" value="NZ_CP013987.1"/>
</dbReference>
<accession>A0A0U4WLC8</accession>
<dbReference type="InterPro" id="IPR001509">
    <property type="entry name" value="Epimerase_deHydtase"/>
</dbReference>
<dbReference type="AlphaFoldDB" id="A0A0U4WLC8"/>
<evidence type="ECO:0000313" key="3">
    <source>
        <dbReference type="Proteomes" id="UP000064137"/>
    </source>
</evidence>
<dbReference type="EMBL" id="CP013987">
    <property type="protein sequence ID" value="ALZ83427.1"/>
    <property type="molecule type" value="Genomic_DNA"/>
</dbReference>
<dbReference type="InterPro" id="IPR036291">
    <property type="entry name" value="NAD(P)-bd_dom_sf"/>
</dbReference>
<name>A0A0U4WLC8_9PSED</name>
<reference evidence="2 3" key="1">
    <citation type="submission" date="2016-01" db="EMBL/GenBank/DDBJ databases">
        <title>Annotation of Pseudomonas oryzihabitans USDA-ARS-USMARC-56511.</title>
        <authorList>
            <person name="Harhay G.P."/>
            <person name="Harhay D.M."/>
            <person name="Smith T.P.L."/>
            <person name="Bono J.L."/>
            <person name="Heaton M.P."/>
            <person name="Clawson M.L."/>
            <person name="Chitko-Mckown C.G."/>
            <person name="Capik S.F."/>
            <person name="DeDonder K.D."/>
            <person name="Apley M.D."/>
            <person name="Lubbers B.V."/>
            <person name="White B.J."/>
            <person name="Larson R.L."/>
        </authorList>
    </citation>
    <scope>NUCLEOTIDE SEQUENCE [LARGE SCALE GENOMIC DNA]</scope>
    <source>
        <strain evidence="2 3">USDA-ARS-USMARC-56511</strain>
    </source>
</reference>
<evidence type="ECO:0000259" key="1">
    <source>
        <dbReference type="Pfam" id="PF01370"/>
    </source>
</evidence>
<feature type="domain" description="NAD-dependent epimerase/dehydratase" evidence="1">
    <location>
        <begin position="3"/>
        <end position="220"/>
    </location>
</feature>
<dbReference type="PANTHER" id="PTHR43245">
    <property type="entry name" value="BIFUNCTIONAL POLYMYXIN RESISTANCE PROTEIN ARNA"/>
    <property type="match status" value="1"/>
</dbReference>
<organism evidence="2 3">
    <name type="scientific">Pseudomonas oryzihabitans</name>
    <dbReference type="NCBI Taxonomy" id="47885"/>
    <lineage>
        <taxon>Bacteria</taxon>
        <taxon>Pseudomonadati</taxon>
        <taxon>Pseudomonadota</taxon>
        <taxon>Gammaproteobacteria</taxon>
        <taxon>Pseudomonadales</taxon>
        <taxon>Pseudomonadaceae</taxon>
        <taxon>Pseudomonas</taxon>
    </lineage>
</organism>
<evidence type="ECO:0000313" key="2">
    <source>
        <dbReference type="EMBL" id="ALZ83427.1"/>
    </source>
</evidence>
<dbReference type="KEGG" id="por:APT59_04120"/>
<dbReference type="SUPFAM" id="SSF51735">
    <property type="entry name" value="NAD(P)-binding Rossmann-fold domains"/>
    <property type="match status" value="1"/>
</dbReference>